<gene>
    <name evidence="2" type="ORF">PBRASI_LOCUS1275</name>
</gene>
<proteinExistence type="predicted"/>
<name>A0A9N8W7M8_9GLOM</name>
<protein>
    <submittedName>
        <fullName evidence="2">7241_t:CDS:1</fullName>
    </submittedName>
</protein>
<evidence type="ECO:0000256" key="1">
    <source>
        <dbReference type="SAM" id="MobiDB-lite"/>
    </source>
</evidence>
<feature type="compositionally biased region" description="Polar residues" evidence="1">
    <location>
        <begin position="164"/>
        <end position="182"/>
    </location>
</feature>
<dbReference type="EMBL" id="CAJVPI010000080">
    <property type="protein sequence ID" value="CAG8474976.1"/>
    <property type="molecule type" value="Genomic_DNA"/>
</dbReference>
<feature type="compositionally biased region" description="Low complexity" evidence="1">
    <location>
        <begin position="137"/>
        <end position="154"/>
    </location>
</feature>
<feature type="compositionally biased region" description="Polar residues" evidence="1">
    <location>
        <begin position="105"/>
        <end position="119"/>
    </location>
</feature>
<dbReference type="AlphaFoldDB" id="A0A9N8W7M8"/>
<dbReference type="Proteomes" id="UP000789739">
    <property type="component" value="Unassembled WGS sequence"/>
</dbReference>
<sequence>MSLEIRSIGEVISYQATPRTEFVVGMGVVKSKTSENESITFNIIQFIPVDAEDPCYVTSKISLDPSSIPHDFTYVTAIGAIASKPNITETTVSFDVSLSQYVKTNTGVSPPSSRRTTVVRSIAEQSPPPKKPKLVNSSTTLSSTTASETESSGSMQIEDINPNEGVSNDTQQCLHQSNQTKRLNPGEQPYEI</sequence>
<evidence type="ECO:0000313" key="2">
    <source>
        <dbReference type="EMBL" id="CAG8474976.1"/>
    </source>
</evidence>
<accession>A0A9N8W7M8</accession>
<keyword evidence="3" id="KW-1185">Reference proteome</keyword>
<comment type="caution">
    <text evidence="2">The sequence shown here is derived from an EMBL/GenBank/DDBJ whole genome shotgun (WGS) entry which is preliminary data.</text>
</comment>
<organism evidence="2 3">
    <name type="scientific">Paraglomus brasilianum</name>
    <dbReference type="NCBI Taxonomy" id="144538"/>
    <lineage>
        <taxon>Eukaryota</taxon>
        <taxon>Fungi</taxon>
        <taxon>Fungi incertae sedis</taxon>
        <taxon>Mucoromycota</taxon>
        <taxon>Glomeromycotina</taxon>
        <taxon>Glomeromycetes</taxon>
        <taxon>Paraglomerales</taxon>
        <taxon>Paraglomeraceae</taxon>
        <taxon>Paraglomus</taxon>
    </lineage>
</organism>
<evidence type="ECO:0000313" key="3">
    <source>
        <dbReference type="Proteomes" id="UP000789739"/>
    </source>
</evidence>
<reference evidence="2" key="1">
    <citation type="submission" date="2021-06" db="EMBL/GenBank/DDBJ databases">
        <authorList>
            <person name="Kallberg Y."/>
            <person name="Tangrot J."/>
            <person name="Rosling A."/>
        </authorList>
    </citation>
    <scope>NUCLEOTIDE SEQUENCE</scope>
    <source>
        <strain evidence="2">BR232B</strain>
    </source>
</reference>
<feature type="region of interest" description="Disordered" evidence="1">
    <location>
        <begin position="105"/>
        <end position="192"/>
    </location>
</feature>